<accession>A0A7S3PYU7</accession>
<dbReference type="GO" id="GO:0006166">
    <property type="term" value="P:purine ribonucleoside salvage"/>
    <property type="evidence" value="ECO:0007669"/>
    <property type="project" value="TreeGrafter"/>
</dbReference>
<protein>
    <recommendedName>
        <fullName evidence="12">Phosphoglucomutase</fullName>
    </recommendedName>
</protein>
<dbReference type="InterPro" id="IPR036900">
    <property type="entry name" value="A-D-PHexomutase_C_sf"/>
</dbReference>
<evidence type="ECO:0000313" key="11">
    <source>
        <dbReference type="EMBL" id="CAE0459718.1"/>
    </source>
</evidence>
<dbReference type="PANTHER" id="PTHR45745:SF1">
    <property type="entry name" value="PHOSPHOGLUCOMUTASE 2B-RELATED"/>
    <property type="match status" value="1"/>
</dbReference>
<evidence type="ECO:0000256" key="2">
    <source>
        <dbReference type="ARBA" id="ARBA00010231"/>
    </source>
</evidence>
<evidence type="ECO:0000259" key="10">
    <source>
        <dbReference type="Pfam" id="PF02880"/>
    </source>
</evidence>
<evidence type="ECO:0000256" key="3">
    <source>
        <dbReference type="ARBA" id="ARBA00022553"/>
    </source>
</evidence>
<dbReference type="GO" id="GO:0000287">
    <property type="term" value="F:magnesium ion binding"/>
    <property type="evidence" value="ECO:0007669"/>
    <property type="project" value="InterPro"/>
</dbReference>
<dbReference type="AlphaFoldDB" id="A0A7S3PYU7"/>
<keyword evidence="6" id="KW-0413">Isomerase</keyword>
<dbReference type="GO" id="GO:0005975">
    <property type="term" value="P:carbohydrate metabolic process"/>
    <property type="evidence" value="ECO:0007669"/>
    <property type="project" value="InterPro"/>
</dbReference>
<dbReference type="CDD" id="cd05799">
    <property type="entry name" value="PGM2"/>
    <property type="match status" value="1"/>
</dbReference>
<feature type="domain" description="Alpha-D-phosphohexomutase alpha/beta/alpha" evidence="9">
    <location>
        <begin position="265"/>
        <end position="349"/>
    </location>
</feature>
<dbReference type="InterPro" id="IPR005846">
    <property type="entry name" value="A-D-PHexomutase_a/b/a-III"/>
</dbReference>
<evidence type="ECO:0000256" key="6">
    <source>
        <dbReference type="ARBA" id="ARBA00023235"/>
    </source>
</evidence>
<evidence type="ECO:0000259" key="8">
    <source>
        <dbReference type="Pfam" id="PF02878"/>
    </source>
</evidence>
<dbReference type="InterPro" id="IPR016055">
    <property type="entry name" value="A-D-PHexomutase_a/b/a-I/II/III"/>
</dbReference>
<keyword evidence="3" id="KW-0597">Phosphoprotein</keyword>
<evidence type="ECO:0008006" key="12">
    <source>
        <dbReference type="Google" id="ProtNLM"/>
    </source>
</evidence>
<dbReference type="EMBL" id="HBIO01006260">
    <property type="protein sequence ID" value="CAE0459718.1"/>
    <property type="molecule type" value="Transcribed_RNA"/>
</dbReference>
<dbReference type="InterPro" id="IPR005845">
    <property type="entry name" value="A-D-PHexomutase_a/b/a-II"/>
</dbReference>
<name>A0A7S3PYU7_9STRA</name>
<evidence type="ECO:0000256" key="1">
    <source>
        <dbReference type="ARBA" id="ARBA00001946"/>
    </source>
</evidence>
<evidence type="ECO:0000256" key="4">
    <source>
        <dbReference type="ARBA" id="ARBA00022723"/>
    </source>
</evidence>
<dbReference type="Gene3D" id="3.40.120.10">
    <property type="entry name" value="Alpha-D-Glucose-1,6-Bisphosphate, subunit A, domain 3"/>
    <property type="match status" value="3"/>
</dbReference>
<dbReference type="InterPro" id="IPR016066">
    <property type="entry name" value="A-D-PHexomutase_CS"/>
</dbReference>
<keyword evidence="5" id="KW-0460">Magnesium</keyword>
<dbReference type="GO" id="GO:0008973">
    <property type="term" value="F:phosphopentomutase activity"/>
    <property type="evidence" value="ECO:0007669"/>
    <property type="project" value="TreeGrafter"/>
</dbReference>
<dbReference type="PANTHER" id="PTHR45745">
    <property type="entry name" value="PHOSPHOMANNOMUTASE 45A"/>
    <property type="match status" value="1"/>
</dbReference>
<dbReference type="PROSITE" id="PS00710">
    <property type="entry name" value="PGM_PMM"/>
    <property type="match status" value="1"/>
</dbReference>
<evidence type="ECO:0000256" key="5">
    <source>
        <dbReference type="ARBA" id="ARBA00022842"/>
    </source>
</evidence>
<evidence type="ECO:0000259" key="9">
    <source>
        <dbReference type="Pfam" id="PF02879"/>
    </source>
</evidence>
<gene>
    <name evidence="11" type="ORF">CDEB00056_LOCUS4559</name>
</gene>
<feature type="domain" description="Alpha-D-phosphohexomutase alpha/beta/alpha" evidence="10">
    <location>
        <begin position="361"/>
        <end position="484"/>
    </location>
</feature>
<dbReference type="Pfam" id="PF02879">
    <property type="entry name" value="PGM_PMM_II"/>
    <property type="match status" value="1"/>
</dbReference>
<proteinExistence type="inferred from homology"/>
<evidence type="ECO:0000256" key="7">
    <source>
        <dbReference type="SAM" id="MobiDB-lite"/>
    </source>
</evidence>
<reference evidence="11" key="1">
    <citation type="submission" date="2021-01" db="EMBL/GenBank/DDBJ databases">
        <authorList>
            <person name="Corre E."/>
            <person name="Pelletier E."/>
            <person name="Niang G."/>
            <person name="Scheremetjew M."/>
            <person name="Finn R."/>
            <person name="Kale V."/>
            <person name="Holt S."/>
            <person name="Cochrane G."/>
            <person name="Meng A."/>
            <person name="Brown T."/>
            <person name="Cohen L."/>
        </authorList>
    </citation>
    <scope>NUCLEOTIDE SEQUENCE</scope>
    <source>
        <strain evidence="11">MM31A-1</strain>
    </source>
</reference>
<comment type="similarity">
    <text evidence="2">Belongs to the phosphohexose mutase family.</text>
</comment>
<feature type="domain" description="Alpha-D-phosphohexomutase alpha/beta/alpha" evidence="8">
    <location>
        <begin position="51"/>
        <end position="199"/>
    </location>
</feature>
<sequence length="621" mass="67948">MQTSIERAKLWVERDPNEKTREYVNSLIKSDTGESSSGHLASLFPSDGSRIGFGTAGLRAAMKAGPLGMNDLVIIQTTQGLARYCERFSQGNGNGDKKLIAVIGYDHRENPELNLSSKSFALLAKMVLLEAGFECVLLDGYVATPLVAYATTKLNAATGIMVTASHNPMADAGFKVYWSDGCQIRPPFDELIADSILENLQPWTDYGTKLKETIAMASSCVDSCYGLGNADQTLSITNDYFNSVRNSGLVTNQNAASTKAGIIKPKIAYTAMHGVGHVFAVKSFEIFNLDPFYSVPEQQEPDYTFPTVSFPNPEEKGALTLATKFADEHGCVIVLANDPDADRLAVAEKCRKTKEWSTFTGDQIGTMLGHWIWESIGKDCEKPVAMCASTVSSKMLGAIAKAEGFTFVETLTGFKWIGSQAVKLGLEGYRTLFLYEEAIGFCCGDVVADKDGLTAMGVMAELALNVYRGGLSLTDHMESLYAKYGIFESRNGYYFCYEPSTVHKIIDNMRNGGTYMDSVGPYEVESIRDLGEPGYDSTSDDKKPSLPTSKSSPMITLKFTNGVVAQFRASGTEPKFKYYIEIQGKPGVRRDVIVKELETMTAFILEELLRPSENDLVPSKL</sequence>
<organism evidence="11">
    <name type="scientific">Chaetoceros debilis</name>
    <dbReference type="NCBI Taxonomy" id="122233"/>
    <lineage>
        <taxon>Eukaryota</taxon>
        <taxon>Sar</taxon>
        <taxon>Stramenopiles</taxon>
        <taxon>Ochrophyta</taxon>
        <taxon>Bacillariophyta</taxon>
        <taxon>Coscinodiscophyceae</taxon>
        <taxon>Chaetocerotophycidae</taxon>
        <taxon>Chaetocerotales</taxon>
        <taxon>Chaetocerotaceae</taxon>
        <taxon>Chaetoceros</taxon>
    </lineage>
</organism>
<dbReference type="GO" id="GO:0005634">
    <property type="term" value="C:nucleus"/>
    <property type="evidence" value="ECO:0007669"/>
    <property type="project" value="TreeGrafter"/>
</dbReference>
<dbReference type="SUPFAM" id="SSF53738">
    <property type="entry name" value="Phosphoglucomutase, first 3 domains"/>
    <property type="match status" value="3"/>
</dbReference>
<comment type="cofactor">
    <cofactor evidence="1">
        <name>Mg(2+)</name>
        <dbReference type="ChEBI" id="CHEBI:18420"/>
    </cofactor>
</comment>
<keyword evidence="4" id="KW-0479">Metal-binding</keyword>
<dbReference type="Pfam" id="PF02878">
    <property type="entry name" value="PGM_PMM_I"/>
    <property type="match status" value="1"/>
</dbReference>
<dbReference type="InterPro" id="IPR005844">
    <property type="entry name" value="A-D-PHexomutase_a/b/a-I"/>
</dbReference>
<dbReference type="SUPFAM" id="SSF55957">
    <property type="entry name" value="Phosphoglucomutase, C-terminal domain"/>
    <property type="match status" value="1"/>
</dbReference>
<feature type="region of interest" description="Disordered" evidence="7">
    <location>
        <begin position="530"/>
        <end position="550"/>
    </location>
</feature>
<dbReference type="Pfam" id="PF02880">
    <property type="entry name" value="PGM_PMM_III"/>
    <property type="match status" value="1"/>
</dbReference>